<dbReference type="InterPro" id="IPR012340">
    <property type="entry name" value="NA-bd_OB-fold"/>
</dbReference>
<evidence type="ECO:0000256" key="9">
    <source>
        <dbReference type="ARBA" id="ARBA00022763"/>
    </source>
</evidence>
<dbReference type="NCBIfam" id="TIGR00594">
    <property type="entry name" value="polc"/>
    <property type="match status" value="1"/>
</dbReference>
<dbReference type="Pfam" id="PF02811">
    <property type="entry name" value="PHP"/>
    <property type="match status" value="1"/>
</dbReference>
<dbReference type="EC" id="2.7.7.7" evidence="3 13"/>
<dbReference type="HAMAP" id="MF_01902">
    <property type="entry name" value="DNApol_error_prone"/>
    <property type="match status" value="1"/>
</dbReference>
<organism evidence="15 16">
    <name type="scientific">Boudabousia marimammalium</name>
    <dbReference type="NCBI Taxonomy" id="156892"/>
    <lineage>
        <taxon>Bacteria</taxon>
        <taxon>Bacillati</taxon>
        <taxon>Actinomycetota</taxon>
        <taxon>Actinomycetes</taxon>
        <taxon>Actinomycetales</taxon>
        <taxon>Actinomycetaceae</taxon>
        <taxon>Boudabousia</taxon>
    </lineage>
</organism>
<dbReference type="RefSeq" id="WP_075361375.1">
    <property type="nucleotide sequence ID" value="NZ_MPDM01000003.1"/>
</dbReference>
<dbReference type="Gene3D" id="3.20.20.140">
    <property type="entry name" value="Metal-dependent hydrolases"/>
    <property type="match status" value="1"/>
</dbReference>
<dbReference type="Pfam" id="PF14579">
    <property type="entry name" value="HHH_6"/>
    <property type="match status" value="1"/>
</dbReference>
<evidence type="ECO:0000256" key="4">
    <source>
        <dbReference type="ARBA" id="ARBA00017273"/>
    </source>
</evidence>
<dbReference type="InterPro" id="IPR029460">
    <property type="entry name" value="DNAPol_HHH"/>
</dbReference>
<evidence type="ECO:0000313" key="15">
    <source>
        <dbReference type="EMBL" id="OKL50049.1"/>
    </source>
</evidence>
<dbReference type="InterPro" id="IPR040982">
    <property type="entry name" value="DNA_pol3_finger"/>
</dbReference>
<accession>A0A1Q5PRD1</accession>
<dbReference type="GO" id="GO:0008408">
    <property type="term" value="F:3'-5' exonuclease activity"/>
    <property type="evidence" value="ECO:0007669"/>
    <property type="project" value="InterPro"/>
</dbReference>
<evidence type="ECO:0000256" key="11">
    <source>
        <dbReference type="ARBA" id="ARBA00023204"/>
    </source>
</evidence>
<dbReference type="CDD" id="cd04485">
    <property type="entry name" value="DnaE_OBF"/>
    <property type="match status" value="1"/>
</dbReference>
<dbReference type="InterPro" id="IPR011708">
    <property type="entry name" value="DNA_pol3_alpha_NTPase_dom"/>
</dbReference>
<comment type="caution">
    <text evidence="15">The sequence shown here is derived from an EMBL/GenBank/DDBJ whole genome shotgun (WGS) entry which is preliminary data.</text>
</comment>
<evidence type="ECO:0000256" key="3">
    <source>
        <dbReference type="ARBA" id="ARBA00012417"/>
    </source>
</evidence>
<dbReference type="Proteomes" id="UP000186465">
    <property type="component" value="Unassembled WGS sequence"/>
</dbReference>
<comment type="function">
    <text evidence="13">DNA polymerase involved in damage-induced mutagenesis and translesion synthesis (TLS). It is not the major replicative DNA polymerase.</text>
</comment>
<keyword evidence="7 13" id="KW-0548">Nucleotidyltransferase</keyword>
<dbReference type="InterPro" id="IPR003141">
    <property type="entry name" value="Pol/His_phosphatase_N"/>
</dbReference>
<evidence type="ECO:0000256" key="1">
    <source>
        <dbReference type="ARBA" id="ARBA00004496"/>
    </source>
</evidence>
<gene>
    <name evidence="13" type="primary">dnaE2</name>
    <name evidence="15" type="ORF">BM477_03965</name>
</gene>
<dbReference type="InterPro" id="IPR004365">
    <property type="entry name" value="NA-bd_OB_tRNA"/>
</dbReference>
<dbReference type="SMART" id="SM00481">
    <property type="entry name" value="POLIIIAc"/>
    <property type="match status" value="1"/>
</dbReference>
<keyword evidence="6 13" id="KW-0808">Transferase</keyword>
<keyword evidence="11 13" id="KW-0234">DNA repair</keyword>
<evidence type="ECO:0000256" key="2">
    <source>
        <dbReference type="ARBA" id="ARBA00007391"/>
    </source>
</evidence>
<sequence length="1035" mass="113400">MFDYSELHAHSAYSFLDGVATPRQLAEAAAKAQYAALAITDHNGLYAVIQQYEACKEQQINSIYGAELTLENGSCLPVLATGPEGYKELSRTITVHNLAAGERKAPSYSLSELSGDWFVLTGTRRGPLGKHLNLDVTTPSAETEADLGQLIEQFGKDRLGIELNLSGYPGDAAYARQLNYLSEKYGLPLIATGAIRITRPEQVPLADLMQAAQLGKPLVECQSELPARRNFVRSKAQLARLYRDYPQALHNAGRFGAQLAFDLANAWPQLPRLKHLDGVDDATYLRQLVIAGATRRYGNRAEAPAAWELIEKELNIITGLGFCGYFLIVHDIVQWCEKQEILCQGRGSAANSAVCYALGITAVDAVRHKMLFERFLSPDRKEYPDIDLDIESGRREEAIQYVYRTYGRQQAAQVANIITLRPKSAIRLTAAALGYSETEISRFTHLQGHRKIQAEKLPAQVARLSKGLLNLPRHVGIHSGGMVLADRPIPELVPIQWAAKENRTVVQWDKEDCAAAGLVKFDLLGLGMLTALKIAFSGLAKLGIKGERGQTLSLHSIGQDDPKVYDLLCAGDTIGVFQVESRAQINMLPQLQPRCFYDIVVEVALVRPGPIQGQTVHPYLRRRRGEEAVTYPHEAARPVVEKTLGIPLFQEQLMQLAVVLAGFTPKQADELRRAMGSKRGAEKAVQLRNQLRAGFQAKGISAADTESLIDQFESFAYFGFPESHAFSFAYIVYASAWLKAHYPAFFYAAVLASQPMGFYSPATLVQDARRHEVVVEPVDVQYSELEATASLPDEVASQGRIRLGLHSVKGLGKGAERIVQNRKAEGPFQTVEELASRARLSVRELEKLALAGALESLGVSRRQGLWEAGAVGVKNADSWYQAPLPGTAAGAYAPELAALSESELLRLELQNTSLALSSHPMKLLRAKLLTEGCLSATELKQVESGTRIKVAGVITHRQRPATANGVTFLSLEDETGLVNVLCTPGMWKKYAKTLETASALLVRGICDWHAGAHTILADQVRALTVPIGMPARNYA</sequence>
<evidence type="ECO:0000256" key="12">
    <source>
        <dbReference type="ARBA" id="ARBA00049244"/>
    </source>
</evidence>
<feature type="domain" description="Polymerase/histidinol phosphatase N-terminal" evidence="14">
    <location>
        <begin position="5"/>
        <end position="72"/>
    </location>
</feature>
<comment type="similarity">
    <text evidence="2 13">Belongs to the DNA polymerase type-C family. DnaE2 subfamily.</text>
</comment>
<dbReference type="InterPro" id="IPR023073">
    <property type="entry name" value="DnaE2"/>
</dbReference>
<dbReference type="Pfam" id="PF17657">
    <property type="entry name" value="DNA_pol3_finger"/>
    <property type="match status" value="1"/>
</dbReference>
<keyword evidence="10 13" id="KW-0239">DNA-directed DNA polymerase</keyword>
<protein>
    <recommendedName>
        <fullName evidence="4 13">Error-prone DNA polymerase</fullName>
        <ecNumber evidence="3 13">2.7.7.7</ecNumber>
    </recommendedName>
</protein>
<dbReference type="Gene3D" id="2.40.50.140">
    <property type="entry name" value="Nucleic acid-binding proteins"/>
    <property type="match status" value="1"/>
</dbReference>
<dbReference type="InterPro" id="IPR004013">
    <property type="entry name" value="PHP_dom"/>
</dbReference>
<dbReference type="GO" id="GO:0003676">
    <property type="term" value="F:nucleic acid binding"/>
    <property type="evidence" value="ECO:0007669"/>
    <property type="project" value="InterPro"/>
</dbReference>
<evidence type="ECO:0000256" key="10">
    <source>
        <dbReference type="ARBA" id="ARBA00022932"/>
    </source>
</evidence>
<comment type="catalytic activity">
    <reaction evidence="12 13">
        <text>DNA(n) + a 2'-deoxyribonucleoside 5'-triphosphate = DNA(n+1) + diphosphate</text>
        <dbReference type="Rhea" id="RHEA:22508"/>
        <dbReference type="Rhea" id="RHEA-COMP:17339"/>
        <dbReference type="Rhea" id="RHEA-COMP:17340"/>
        <dbReference type="ChEBI" id="CHEBI:33019"/>
        <dbReference type="ChEBI" id="CHEBI:61560"/>
        <dbReference type="ChEBI" id="CHEBI:173112"/>
        <dbReference type="EC" id="2.7.7.7"/>
    </reaction>
</comment>
<dbReference type="InterPro" id="IPR004805">
    <property type="entry name" value="DnaE2/DnaE/PolC"/>
</dbReference>
<dbReference type="GO" id="GO:0006281">
    <property type="term" value="P:DNA repair"/>
    <property type="evidence" value="ECO:0007669"/>
    <property type="project" value="UniProtKB-UniRule"/>
</dbReference>
<dbReference type="EMBL" id="MPDM01000003">
    <property type="protein sequence ID" value="OKL50049.1"/>
    <property type="molecule type" value="Genomic_DNA"/>
</dbReference>
<evidence type="ECO:0000256" key="13">
    <source>
        <dbReference type="HAMAP-Rule" id="MF_01902"/>
    </source>
</evidence>
<dbReference type="InterPro" id="IPR016195">
    <property type="entry name" value="Pol/histidinol_Pase-like"/>
</dbReference>
<dbReference type="Gene3D" id="1.10.150.870">
    <property type="match status" value="1"/>
</dbReference>
<dbReference type="SUPFAM" id="SSF89550">
    <property type="entry name" value="PHP domain-like"/>
    <property type="match status" value="1"/>
</dbReference>
<keyword evidence="16" id="KW-1185">Reference proteome</keyword>
<dbReference type="GO" id="GO:0005737">
    <property type="term" value="C:cytoplasm"/>
    <property type="evidence" value="ECO:0007669"/>
    <property type="project" value="UniProtKB-SubCell"/>
</dbReference>
<evidence type="ECO:0000256" key="7">
    <source>
        <dbReference type="ARBA" id="ARBA00022695"/>
    </source>
</evidence>
<comment type="subcellular location">
    <subcellularLocation>
        <location evidence="1 13">Cytoplasm</location>
    </subcellularLocation>
</comment>
<keyword evidence="8 13" id="KW-0235">DNA replication</keyword>
<evidence type="ECO:0000259" key="14">
    <source>
        <dbReference type="SMART" id="SM00481"/>
    </source>
</evidence>
<name>A0A1Q5PRD1_9ACTO</name>
<evidence type="ECO:0000256" key="5">
    <source>
        <dbReference type="ARBA" id="ARBA00022490"/>
    </source>
</evidence>
<evidence type="ECO:0000256" key="6">
    <source>
        <dbReference type="ARBA" id="ARBA00022679"/>
    </source>
</evidence>
<reference evidence="16" key="1">
    <citation type="submission" date="2016-11" db="EMBL/GenBank/DDBJ databases">
        <title>Actinomyces gypaetusis sp. nov. isolated from Gypaetus barbatus in Qinghai Tibet Plateau China.</title>
        <authorList>
            <person name="Meng X."/>
        </authorList>
    </citation>
    <scope>NUCLEOTIDE SEQUENCE [LARGE SCALE GENOMIC DNA]</scope>
    <source>
        <strain evidence="16">DSM 15383</strain>
    </source>
</reference>
<evidence type="ECO:0000313" key="16">
    <source>
        <dbReference type="Proteomes" id="UP000186465"/>
    </source>
</evidence>
<dbReference type="Pfam" id="PF07733">
    <property type="entry name" value="DNA_pol3_alpha"/>
    <property type="match status" value="1"/>
</dbReference>
<keyword evidence="9 13" id="KW-0227">DNA damage</keyword>
<dbReference type="GO" id="GO:0003887">
    <property type="term" value="F:DNA-directed DNA polymerase activity"/>
    <property type="evidence" value="ECO:0007669"/>
    <property type="project" value="UniProtKB-UniRule"/>
</dbReference>
<dbReference type="STRING" id="156892.BM477_03965"/>
<proteinExistence type="inferred from homology"/>
<dbReference type="GO" id="GO:0006260">
    <property type="term" value="P:DNA replication"/>
    <property type="evidence" value="ECO:0007669"/>
    <property type="project" value="UniProtKB-KW"/>
</dbReference>
<dbReference type="NCBIfam" id="NF004225">
    <property type="entry name" value="PRK05672.1"/>
    <property type="match status" value="1"/>
</dbReference>
<dbReference type="AlphaFoldDB" id="A0A1Q5PRD1"/>
<keyword evidence="5 13" id="KW-0963">Cytoplasm</keyword>
<dbReference type="Pfam" id="PF01336">
    <property type="entry name" value="tRNA_anti-codon"/>
    <property type="match status" value="1"/>
</dbReference>
<dbReference type="PANTHER" id="PTHR32294:SF4">
    <property type="entry name" value="ERROR-PRONE DNA POLYMERASE"/>
    <property type="match status" value="1"/>
</dbReference>
<dbReference type="OrthoDB" id="9803237at2"/>
<dbReference type="PANTHER" id="PTHR32294">
    <property type="entry name" value="DNA POLYMERASE III SUBUNIT ALPHA"/>
    <property type="match status" value="1"/>
</dbReference>
<evidence type="ECO:0000256" key="8">
    <source>
        <dbReference type="ARBA" id="ARBA00022705"/>
    </source>
</evidence>